<dbReference type="UniPathway" id="UPA00219"/>
<dbReference type="Gene3D" id="3.90.190.20">
    <property type="entry name" value="Mur ligase, C-terminal domain"/>
    <property type="match status" value="1"/>
</dbReference>
<dbReference type="GO" id="GO:0005737">
    <property type="term" value="C:cytoplasm"/>
    <property type="evidence" value="ECO:0007669"/>
    <property type="project" value="UniProtKB-SubCell"/>
</dbReference>
<dbReference type="Pfam" id="PF08245">
    <property type="entry name" value="Mur_ligase_M"/>
    <property type="match status" value="1"/>
</dbReference>
<evidence type="ECO:0000256" key="5">
    <source>
        <dbReference type="ARBA" id="ARBA00012212"/>
    </source>
</evidence>
<keyword evidence="12 19" id="KW-0133">Cell shape</keyword>
<feature type="domain" description="Mur ligase central" evidence="22">
    <location>
        <begin position="97"/>
        <end position="273"/>
    </location>
</feature>
<evidence type="ECO:0000256" key="13">
    <source>
        <dbReference type="ARBA" id="ARBA00022984"/>
    </source>
</evidence>
<keyword evidence="14 19" id="KW-0131">Cell cycle</keyword>
<dbReference type="PROSITE" id="PS01011">
    <property type="entry name" value="FOLYLPOLYGLU_SYNT_1"/>
    <property type="match status" value="1"/>
</dbReference>
<dbReference type="HAMAP" id="MF_00639">
    <property type="entry name" value="MurD"/>
    <property type="match status" value="1"/>
</dbReference>
<dbReference type="PANTHER" id="PTHR43692:SF1">
    <property type="entry name" value="UDP-N-ACETYLMURAMOYLALANINE--D-GLUTAMATE LIGASE"/>
    <property type="match status" value="1"/>
</dbReference>
<dbReference type="Gene3D" id="3.40.50.720">
    <property type="entry name" value="NAD(P)-binding Rossmann-like Domain"/>
    <property type="match status" value="1"/>
</dbReference>
<reference evidence="24" key="1">
    <citation type="submission" date="2016-01" db="EMBL/GenBank/DDBJ databases">
        <authorList>
            <person name="Mitreva M."/>
            <person name="Pepin K.H."/>
            <person name="Mihindukulasuriya K.A."/>
            <person name="Fulton R."/>
            <person name="Fronick C."/>
            <person name="O'Laughlin M."/>
            <person name="Miner T."/>
            <person name="Herter B."/>
            <person name="Rosa B.A."/>
            <person name="Cordes M."/>
            <person name="Tomlinson C."/>
            <person name="Wollam A."/>
            <person name="Palsikar V.B."/>
            <person name="Mardis E.R."/>
            <person name="Wilson R.K."/>
        </authorList>
    </citation>
    <scope>NUCLEOTIDE SEQUENCE [LARGE SCALE GENOMIC DNA]</scope>
    <source>
        <strain evidence="24">DNF00729</strain>
    </source>
</reference>
<dbReference type="EMBL" id="LSDG01000027">
    <property type="protein sequence ID" value="KXB66621.1"/>
    <property type="molecule type" value="Genomic_DNA"/>
</dbReference>
<keyword evidence="24" id="KW-1185">Reference proteome</keyword>
<dbReference type="GO" id="GO:0008360">
    <property type="term" value="P:regulation of cell shape"/>
    <property type="evidence" value="ECO:0007669"/>
    <property type="project" value="UniProtKB-KW"/>
</dbReference>
<keyword evidence="11 19" id="KW-0067">ATP-binding</keyword>
<comment type="pathway">
    <text evidence="3 19 20">Cell wall biogenesis; peptidoglycan biosynthesis.</text>
</comment>
<dbReference type="GO" id="GO:0051301">
    <property type="term" value="P:cell division"/>
    <property type="evidence" value="ECO:0007669"/>
    <property type="project" value="UniProtKB-KW"/>
</dbReference>
<dbReference type="PANTHER" id="PTHR43692">
    <property type="entry name" value="UDP-N-ACETYLMURAMOYLALANINE--D-GLUTAMATE LIGASE"/>
    <property type="match status" value="1"/>
</dbReference>
<keyword evidence="7 19" id="KW-0963">Cytoplasm</keyword>
<evidence type="ECO:0000256" key="11">
    <source>
        <dbReference type="ARBA" id="ARBA00022840"/>
    </source>
</evidence>
<dbReference type="Proteomes" id="UP000070442">
    <property type="component" value="Unassembled WGS sequence"/>
</dbReference>
<dbReference type="GO" id="GO:0004326">
    <property type="term" value="F:tetrahydrofolylpolyglutamate synthase activity"/>
    <property type="evidence" value="ECO:0007669"/>
    <property type="project" value="InterPro"/>
</dbReference>
<dbReference type="GO" id="GO:0008764">
    <property type="term" value="F:UDP-N-acetylmuramoylalanine-D-glutamate ligase activity"/>
    <property type="evidence" value="ECO:0007669"/>
    <property type="project" value="UniProtKB-UniRule"/>
</dbReference>
<evidence type="ECO:0000256" key="16">
    <source>
        <dbReference type="ARBA" id="ARBA00030398"/>
    </source>
</evidence>
<comment type="catalytic activity">
    <reaction evidence="18 19 20">
        <text>UDP-N-acetyl-alpha-D-muramoyl-L-alanine + D-glutamate + ATP = UDP-N-acetyl-alpha-D-muramoyl-L-alanyl-D-glutamate + ADP + phosphate + H(+)</text>
        <dbReference type="Rhea" id="RHEA:16429"/>
        <dbReference type="ChEBI" id="CHEBI:15378"/>
        <dbReference type="ChEBI" id="CHEBI:29986"/>
        <dbReference type="ChEBI" id="CHEBI:30616"/>
        <dbReference type="ChEBI" id="CHEBI:43474"/>
        <dbReference type="ChEBI" id="CHEBI:83898"/>
        <dbReference type="ChEBI" id="CHEBI:83900"/>
        <dbReference type="ChEBI" id="CHEBI:456216"/>
        <dbReference type="EC" id="6.3.2.9"/>
    </reaction>
</comment>
<dbReference type="SUPFAM" id="SSF51984">
    <property type="entry name" value="MurCD N-terminal domain"/>
    <property type="match status" value="1"/>
</dbReference>
<evidence type="ECO:0000256" key="20">
    <source>
        <dbReference type="RuleBase" id="RU003664"/>
    </source>
</evidence>
<evidence type="ECO:0000256" key="1">
    <source>
        <dbReference type="ARBA" id="ARBA00002734"/>
    </source>
</evidence>
<gene>
    <name evidence="19" type="primary">murD</name>
    <name evidence="23" type="ORF">HMPREF1863_01003</name>
</gene>
<dbReference type="InterPro" id="IPR018109">
    <property type="entry name" value="Folylpolyglutamate_synth_CS"/>
</dbReference>
<keyword evidence="10 19" id="KW-0547">Nucleotide-binding</keyword>
<evidence type="ECO:0000256" key="2">
    <source>
        <dbReference type="ARBA" id="ARBA00004496"/>
    </source>
</evidence>
<evidence type="ECO:0000256" key="14">
    <source>
        <dbReference type="ARBA" id="ARBA00023306"/>
    </source>
</evidence>
<dbReference type="SUPFAM" id="SSF53623">
    <property type="entry name" value="MurD-like peptide ligases, catalytic domain"/>
    <property type="match status" value="1"/>
</dbReference>
<evidence type="ECO:0000256" key="7">
    <source>
        <dbReference type="ARBA" id="ARBA00022490"/>
    </source>
</evidence>
<dbReference type="GO" id="GO:0009252">
    <property type="term" value="P:peptidoglycan biosynthetic process"/>
    <property type="evidence" value="ECO:0007669"/>
    <property type="project" value="UniProtKB-UniRule"/>
</dbReference>
<evidence type="ECO:0000313" key="24">
    <source>
        <dbReference type="Proteomes" id="UP000070442"/>
    </source>
</evidence>
<evidence type="ECO:0000256" key="8">
    <source>
        <dbReference type="ARBA" id="ARBA00022598"/>
    </source>
</evidence>
<accession>A0A134AFZ8</accession>
<keyword evidence="8 19" id="KW-0436">Ligase</keyword>
<evidence type="ECO:0000256" key="10">
    <source>
        <dbReference type="ARBA" id="ARBA00022741"/>
    </source>
</evidence>
<feature type="binding site" evidence="19">
    <location>
        <begin position="99"/>
        <end position="105"/>
    </location>
    <ligand>
        <name>ATP</name>
        <dbReference type="ChEBI" id="CHEBI:30616"/>
    </ligand>
</feature>
<evidence type="ECO:0000256" key="12">
    <source>
        <dbReference type="ARBA" id="ARBA00022960"/>
    </source>
</evidence>
<dbReference type="OrthoDB" id="9809796at2"/>
<dbReference type="Gene3D" id="3.40.1190.10">
    <property type="entry name" value="Mur-like, catalytic domain"/>
    <property type="match status" value="1"/>
</dbReference>
<sequence>MKNKKILVYGMGKTGLSAIDALGDENTLYVYDDDPSHLDLAEGLPVYDGEEVDFVIKSPSIPLDHGMLPELAERNIPILSDIEVAYRISECENFLAITGTNGKTTVTDLLYHLLIDGGKVAYVGGNIGIGILPIAKRAGKDDFVVIECSSFQLETIEDFKPKVAILTNITEDHLDHHKSVDNYRECKKNIYKNQDEDDYLILNIDDPYLAMTGEELESPLVVSTTPIQQDGAYKDGDKLYLVHGGETIYLMDRDDMLLVGDHNVRNALEASLAAFLMGVDVESIRNTLKTYRGKNHRMEYVATIEGVDVYNDSKGTNPDSTDVALASFSRPVRLLAGGYDKGSDFKDLFNRHHDGIAALYLFGETKNIIADEAKGEGVQKIYLFETMEEATEQAMRDAVEGDIVLLSPACASWDQFKSYEERGDQFKALILEKRS</sequence>
<evidence type="ECO:0000256" key="6">
    <source>
        <dbReference type="ARBA" id="ARBA00015655"/>
    </source>
</evidence>
<feature type="domain" description="Mur ligase C-terminal" evidence="21">
    <location>
        <begin position="296"/>
        <end position="410"/>
    </location>
</feature>
<name>A0A134AFZ8_9FIRM</name>
<dbReference type="InterPro" id="IPR036615">
    <property type="entry name" value="Mur_ligase_C_dom_sf"/>
</dbReference>
<evidence type="ECO:0000256" key="17">
    <source>
        <dbReference type="ARBA" id="ARBA00032324"/>
    </source>
</evidence>
<dbReference type="STRING" id="755172.HMPREF1863_01003"/>
<evidence type="ECO:0000256" key="18">
    <source>
        <dbReference type="ARBA" id="ARBA00047632"/>
    </source>
</evidence>
<dbReference type="GO" id="GO:0005524">
    <property type="term" value="F:ATP binding"/>
    <property type="evidence" value="ECO:0007669"/>
    <property type="project" value="UniProtKB-UniRule"/>
</dbReference>
<dbReference type="NCBIfam" id="TIGR01087">
    <property type="entry name" value="murD"/>
    <property type="match status" value="1"/>
</dbReference>
<keyword evidence="9 19" id="KW-0132">Cell division</keyword>
<organism evidence="23 24">
    <name type="scientific">Aedoeadaptatus coxii</name>
    <dbReference type="NCBI Taxonomy" id="755172"/>
    <lineage>
        <taxon>Bacteria</taxon>
        <taxon>Bacillati</taxon>
        <taxon>Bacillota</taxon>
        <taxon>Tissierellia</taxon>
        <taxon>Tissierellales</taxon>
        <taxon>Peptoniphilaceae</taxon>
        <taxon>Aedoeadaptatus</taxon>
    </lineage>
</organism>
<dbReference type="InterPro" id="IPR004101">
    <property type="entry name" value="Mur_ligase_C"/>
</dbReference>
<dbReference type="AlphaFoldDB" id="A0A134AFZ8"/>
<protein>
    <recommendedName>
        <fullName evidence="6 19">UDP-N-acetylmuramoylalanine--D-glutamate ligase</fullName>
        <ecNumber evidence="5 19">6.3.2.9</ecNumber>
    </recommendedName>
    <alternativeName>
        <fullName evidence="17 19">D-glutamic acid-adding enzyme</fullName>
    </alternativeName>
    <alternativeName>
        <fullName evidence="16 19">UDP-N-acetylmuramoyl-L-alanyl-D-glutamate synthetase</fullName>
    </alternativeName>
</protein>
<evidence type="ECO:0000259" key="21">
    <source>
        <dbReference type="Pfam" id="PF02875"/>
    </source>
</evidence>
<dbReference type="PATRIC" id="fig|755172.3.peg.962"/>
<evidence type="ECO:0000256" key="4">
    <source>
        <dbReference type="ARBA" id="ARBA00010416"/>
    </source>
</evidence>
<dbReference type="InterPro" id="IPR013221">
    <property type="entry name" value="Mur_ligase_cen"/>
</dbReference>
<comment type="caution">
    <text evidence="23">The sequence shown here is derived from an EMBL/GenBank/DDBJ whole genome shotgun (WGS) entry which is preliminary data.</text>
</comment>
<comment type="function">
    <text evidence="1 19 20">Cell wall formation. Catalyzes the addition of glutamate to the nucleotide precursor UDP-N-acetylmuramoyl-L-alanine (UMA).</text>
</comment>
<evidence type="ECO:0000256" key="15">
    <source>
        <dbReference type="ARBA" id="ARBA00023316"/>
    </source>
</evidence>
<dbReference type="SUPFAM" id="SSF53244">
    <property type="entry name" value="MurD-like peptide ligases, peptide-binding domain"/>
    <property type="match status" value="1"/>
</dbReference>
<comment type="similarity">
    <text evidence="4 19">Belongs to the MurCDEF family.</text>
</comment>
<keyword evidence="15 19" id="KW-0961">Cell wall biogenesis/degradation</keyword>
<proteinExistence type="inferred from homology"/>
<dbReference type="GO" id="GO:0071555">
    <property type="term" value="P:cell wall organization"/>
    <property type="evidence" value="ECO:0007669"/>
    <property type="project" value="UniProtKB-KW"/>
</dbReference>
<evidence type="ECO:0000313" key="23">
    <source>
        <dbReference type="EMBL" id="KXB66621.1"/>
    </source>
</evidence>
<evidence type="ECO:0000256" key="9">
    <source>
        <dbReference type="ARBA" id="ARBA00022618"/>
    </source>
</evidence>
<evidence type="ECO:0000256" key="19">
    <source>
        <dbReference type="HAMAP-Rule" id="MF_00639"/>
    </source>
</evidence>
<keyword evidence="13 19" id="KW-0573">Peptidoglycan synthesis</keyword>
<dbReference type="InterPro" id="IPR036565">
    <property type="entry name" value="Mur-like_cat_sf"/>
</dbReference>
<dbReference type="Pfam" id="PF02875">
    <property type="entry name" value="Mur_ligase_C"/>
    <property type="match status" value="1"/>
</dbReference>
<evidence type="ECO:0000259" key="22">
    <source>
        <dbReference type="Pfam" id="PF08245"/>
    </source>
</evidence>
<comment type="subcellular location">
    <subcellularLocation>
        <location evidence="2 19 20">Cytoplasm</location>
    </subcellularLocation>
</comment>
<dbReference type="EC" id="6.3.2.9" evidence="5 19"/>
<dbReference type="InterPro" id="IPR005762">
    <property type="entry name" value="MurD"/>
</dbReference>
<dbReference type="RefSeq" id="WP_068367853.1">
    <property type="nucleotide sequence ID" value="NZ_CAMYBE010000004.1"/>
</dbReference>
<evidence type="ECO:0000256" key="3">
    <source>
        <dbReference type="ARBA" id="ARBA00004752"/>
    </source>
</evidence>